<dbReference type="EMBL" id="CAJNIZ010044156">
    <property type="protein sequence ID" value="CAE7679987.1"/>
    <property type="molecule type" value="Genomic_DNA"/>
</dbReference>
<dbReference type="PANTHER" id="PTHR12370:SF3">
    <property type="entry name" value="PHOSPHOLIPASE B-LIKE 2-RELATED"/>
    <property type="match status" value="1"/>
</dbReference>
<keyword evidence="6" id="KW-0325">Glycoprotein</keyword>
<reference evidence="7" key="1">
    <citation type="submission" date="2021-02" db="EMBL/GenBank/DDBJ databases">
        <authorList>
            <person name="Dougan E. K."/>
            <person name="Rhodes N."/>
            <person name="Thang M."/>
            <person name="Chan C."/>
        </authorList>
    </citation>
    <scope>NUCLEOTIDE SEQUENCE</scope>
</reference>
<dbReference type="GO" id="GO:0009395">
    <property type="term" value="P:phospholipid catabolic process"/>
    <property type="evidence" value="ECO:0007669"/>
    <property type="project" value="TreeGrafter"/>
</dbReference>
<dbReference type="Gene3D" id="3.60.60.30">
    <property type="match status" value="1"/>
</dbReference>
<dbReference type="InterPro" id="IPR007000">
    <property type="entry name" value="PLipase_B-like"/>
</dbReference>
<evidence type="ECO:0000313" key="8">
    <source>
        <dbReference type="Proteomes" id="UP000649617"/>
    </source>
</evidence>
<evidence type="ECO:0000256" key="3">
    <source>
        <dbReference type="ARBA" id="ARBA00022801"/>
    </source>
</evidence>
<dbReference type="OrthoDB" id="443524at2759"/>
<evidence type="ECO:0000256" key="5">
    <source>
        <dbReference type="ARBA" id="ARBA00023098"/>
    </source>
</evidence>
<dbReference type="GO" id="GO:0005576">
    <property type="term" value="C:extracellular region"/>
    <property type="evidence" value="ECO:0007669"/>
    <property type="project" value="TreeGrafter"/>
</dbReference>
<keyword evidence="5" id="KW-0443">Lipid metabolism</keyword>
<keyword evidence="2" id="KW-0732">Signal</keyword>
<gene>
    <name evidence="7" type="primary">plbB</name>
    <name evidence="7" type="ORF">SPIL2461_LOCUS18915</name>
</gene>
<proteinExistence type="inferred from homology"/>
<comment type="caution">
    <text evidence="7">The sequence shown here is derived from an EMBL/GenBank/DDBJ whole genome shotgun (WGS) entry which is preliminary data.</text>
</comment>
<evidence type="ECO:0000256" key="6">
    <source>
        <dbReference type="ARBA" id="ARBA00023180"/>
    </source>
</evidence>
<organism evidence="7 8">
    <name type="scientific">Symbiodinium pilosum</name>
    <name type="common">Dinoflagellate</name>
    <dbReference type="NCBI Taxonomy" id="2952"/>
    <lineage>
        <taxon>Eukaryota</taxon>
        <taxon>Sar</taxon>
        <taxon>Alveolata</taxon>
        <taxon>Dinophyceae</taxon>
        <taxon>Suessiales</taxon>
        <taxon>Symbiodiniaceae</taxon>
        <taxon>Symbiodinium</taxon>
    </lineage>
</organism>
<comment type="similarity">
    <text evidence="1">Belongs to the phospholipase B-like family.</text>
</comment>
<dbReference type="Pfam" id="PF04916">
    <property type="entry name" value="Phospholip_B"/>
    <property type="match status" value="1"/>
</dbReference>
<keyword evidence="4" id="KW-0442">Lipid degradation</keyword>
<keyword evidence="8" id="KW-1185">Reference proteome</keyword>
<keyword evidence="3" id="KW-0378">Hydrolase</keyword>
<dbReference type="Proteomes" id="UP000649617">
    <property type="component" value="Unassembled WGS sequence"/>
</dbReference>
<evidence type="ECO:0000256" key="2">
    <source>
        <dbReference type="ARBA" id="ARBA00022729"/>
    </source>
</evidence>
<protein>
    <submittedName>
        <fullName evidence="7">PlbB protein</fullName>
    </submittedName>
</protein>
<dbReference type="Gene3D" id="2.60.40.10">
    <property type="entry name" value="Immunoglobulins"/>
    <property type="match status" value="1"/>
</dbReference>
<evidence type="ECO:0000256" key="1">
    <source>
        <dbReference type="ARBA" id="ARBA00007835"/>
    </source>
</evidence>
<dbReference type="GO" id="GO:0004620">
    <property type="term" value="F:phospholipase activity"/>
    <property type="evidence" value="ECO:0007669"/>
    <property type="project" value="InterPro"/>
</dbReference>
<dbReference type="AlphaFoldDB" id="A0A812WMY5"/>
<dbReference type="InterPro" id="IPR013783">
    <property type="entry name" value="Ig-like_fold"/>
</dbReference>
<accession>A0A812WMY5</accession>
<name>A0A812WMY5_SYMPI</name>
<evidence type="ECO:0000256" key="4">
    <source>
        <dbReference type="ARBA" id="ARBA00022963"/>
    </source>
</evidence>
<dbReference type="PANTHER" id="PTHR12370">
    <property type="entry name" value="PHOSPHOLIPASE B-RELATED"/>
    <property type="match status" value="1"/>
</dbReference>
<evidence type="ECO:0000313" key="7">
    <source>
        <dbReference type="EMBL" id="CAE7679987.1"/>
    </source>
</evidence>
<sequence length="876" mass="98224">VDTNYTSNYTEDNETMEEEEIPEIINVWVSGGDFFVNREVGWETNFVTTEPEYLSRHLILCPTPDGLSWLRKGQDKVKLRVTLNGQEWSESSLGLTVLPREPEDAQAEVDGEMVLQPDIPRLEVQGNLSHDPALRFRLAKVTPVVGPSSGGTNLTLTITTWPRLLAGYDFDCVIGLQRVPATLMQIQSSPDYRSYTLGCTEPGQNLAPVAPVFACTWARGALPGADVVAQYQDSMGQVGWAKLHVHGRPRSSSQQDKLRMAFAAGFAEGALTSKRSYQHWLSYREDYFRGNDTKFEFASRFLMQNDRFVRQNLKKENDEWWAEMALVWAQLDGLVAGNVATCGKSCLTLLNFLFFQAEQDLYNVVEVPFADDEWTLERAAAFTRKTSHCSSVVRLAPNNSDLYVGHNTWTGYYSMLRVLKEYDLPLGGSADKVVFSGYFGQLYSGDDFYTLSSGLTVQETTNSLYNKTTSALIKPESVFSWARTLVANRRATDGPSWARWFSPFNSGTINNQWQIVATKEVPDGMLIVLEQMPGTIVWEDVSEVLQSQGFWVSYNSPFFQKIREVSGAQFMEQRYGDAYSYTKNPRAKIFARDISNATDLPKVQHLLRYNNWKHDPLSAHGYEGPWEPRAPENAIAARYDLHPWENMTEAFGNTDGKICRAADCHAMRFNAVSGPTADQQPPFSWTGRWASRPHHGQPETFNFSWISFAAMPALVHCRAAPLLGPCANIIASESGQGADWGFCDSEDDPMLVSVHGRYFPEARLDALLCRFGNAEAGAVAPGRWLSNREITCAHTLLTQIGQHVGTVPVTISINGGADWTPTTAYFSFVRELRGAIYPEFGPRRGGTLLDVLDPAFMLLWVCCFFKYRMTLLMICA</sequence>
<feature type="non-terminal residue" evidence="7">
    <location>
        <position position="1"/>
    </location>
</feature>